<proteinExistence type="predicted"/>
<name>A0A6A8A3H8_9HYPH</name>
<dbReference type="CDD" id="cd00093">
    <property type="entry name" value="HTH_XRE"/>
    <property type="match status" value="1"/>
</dbReference>
<accession>A0A6A8A3H8</accession>
<gene>
    <name evidence="1" type="ORF">GAO09_04470</name>
</gene>
<evidence type="ECO:0000313" key="2">
    <source>
        <dbReference type="Proteomes" id="UP000435138"/>
    </source>
</evidence>
<keyword evidence="2" id="KW-1185">Reference proteome</keyword>
<dbReference type="GO" id="GO:0003677">
    <property type="term" value="F:DNA binding"/>
    <property type="evidence" value="ECO:0007669"/>
    <property type="project" value="InterPro"/>
</dbReference>
<dbReference type="InterPro" id="IPR001387">
    <property type="entry name" value="Cro/C1-type_HTH"/>
</dbReference>
<sequence length="72" mass="7366">MARAALRWGVRDLAKNADVTATTVSRIEAGKPAFAGTLDAIRVAFEAAGLEFIEENGGGAGVRFSKPTSGGS</sequence>
<comment type="caution">
    <text evidence="1">The sequence shown here is derived from an EMBL/GenBank/DDBJ whole genome shotgun (WGS) entry which is preliminary data.</text>
</comment>
<dbReference type="Gene3D" id="1.10.260.40">
    <property type="entry name" value="lambda repressor-like DNA-binding domains"/>
    <property type="match status" value="1"/>
</dbReference>
<reference evidence="1 2" key="1">
    <citation type="submission" date="2019-11" db="EMBL/GenBank/DDBJ databases">
        <title>Genome analysis of Rhizobacterium cereale a novel genus and species isolated from maize roots in North Spain.</title>
        <authorList>
            <person name="Menendez E."/>
            <person name="Flores-Felix J.D."/>
            <person name="Ramirez-Bahena M.-H."/>
            <person name="Igual J.M."/>
            <person name="Garcia-Fraile P."/>
            <person name="Peix A."/>
            <person name="Velazquez E."/>
        </authorList>
    </citation>
    <scope>NUCLEOTIDE SEQUENCE [LARGE SCALE GENOMIC DNA]</scope>
    <source>
        <strain evidence="1 2">RZME27</strain>
    </source>
</reference>
<protein>
    <submittedName>
        <fullName evidence="1">Transcriptional regulator</fullName>
    </submittedName>
</protein>
<dbReference type="EMBL" id="WIXI01000029">
    <property type="protein sequence ID" value="MQY45319.1"/>
    <property type="molecule type" value="Genomic_DNA"/>
</dbReference>
<organism evidence="1 2">
    <name type="scientific">Endobacterium cereale</name>
    <dbReference type="NCBI Taxonomy" id="2663029"/>
    <lineage>
        <taxon>Bacteria</taxon>
        <taxon>Pseudomonadati</taxon>
        <taxon>Pseudomonadota</taxon>
        <taxon>Alphaproteobacteria</taxon>
        <taxon>Hyphomicrobiales</taxon>
        <taxon>Rhizobiaceae</taxon>
        <taxon>Endobacterium</taxon>
    </lineage>
</organism>
<dbReference type="InterPro" id="IPR010982">
    <property type="entry name" value="Lambda_DNA-bd_dom_sf"/>
</dbReference>
<dbReference type="AlphaFoldDB" id="A0A6A8A3H8"/>
<dbReference type="SUPFAM" id="SSF47413">
    <property type="entry name" value="lambda repressor-like DNA-binding domains"/>
    <property type="match status" value="1"/>
</dbReference>
<dbReference type="RefSeq" id="WP_132276871.1">
    <property type="nucleotide sequence ID" value="NZ_WIXI01000029.1"/>
</dbReference>
<dbReference type="Proteomes" id="UP000435138">
    <property type="component" value="Unassembled WGS sequence"/>
</dbReference>
<evidence type="ECO:0000313" key="1">
    <source>
        <dbReference type="EMBL" id="MQY45319.1"/>
    </source>
</evidence>